<dbReference type="PANTHER" id="PTHR43384:SF14">
    <property type="entry name" value="ESX-1 SECRETION-ASSOCIATED PROTEIN ESPI"/>
    <property type="match status" value="1"/>
</dbReference>
<organism evidence="2 3">
    <name type="scientific">Streptomyces sanglieri</name>
    <dbReference type="NCBI Taxonomy" id="193460"/>
    <lineage>
        <taxon>Bacteria</taxon>
        <taxon>Bacillati</taxon>
        <taxon>Actinomycetota</taxon>
        <taxon>Actinomycetes</taxon>
        <taxon>Kitasatosporales</taxon>
        <taxon>Streptomycetaceae</taxon>
        <taxon>Streptomyces</taxon>
    </lineage>
</organism>
<evidence type="ECO:0000256" key="1">
    <source>
        <dbReference type="SAM" id="MobiDB-lite"/>
    </source>
</evidence>
<gene>
    <name evidence="2" type="ORF">ACFQ2K_21000</name>
</gene>
<feature type="region of interest" description="Disordered" evidence="1">
    <location>
        <begin position="1"/>
        <end position="202"/>
    </location>
</feature>
<reference evidence="3" key="1">
    <citation type="journal article" date="2019" name="Int. J. Syst. Evol. Microbiol.">
        <title>The Global Catalogue of Microorganisms (GCM) 10K type strain sequencing project: providing services to taxonomists for standard genome sequencing and annotation.</title>
        <authorList>
            <consortium name="The Broad Institute Genomics Platform"/>
            <consortium name="The Broad Institute Genome Sequencing Center for Infectious Disease"/>
            <person name="Wu L."/>
            <person name="Ma J."/>
        </authorList>
    </citation>
    <scope>NUCLEOTIDE SEQUENCE [LARGE SCALE GENOMIC DNA]</scope>
    <source>
        <strain evidence="3">JCM 12607</strain>
    </source>
</reference>
<evidence type="ECO:0000313" key="3">
    <source>
        <dbReference type="Proteomes" id="UP001596915"/>
    </source>
</evidence>
<name>A0ABW2WTK2_9ACTN</name>
<evidence type="ECO:0000313" key="2">
    <source>
        <dbReference type="EMBL" id="MFD0624854.1"/>
    </source>
</evidence>
<protein>
    <submittedName>
        <fullName evidence="2">MinD/ParA family protein</fullName>
    </submittedName>
</protein>
<dbReference type="PANTHER" id="PTHR43384">
    <property type="entry name" value="SEPTUM SITE-DETERMINING PROTEIN MIND HOMOLOG, CHLOROPLASTIC-RELATED"/>
    <property type="match status" value="1"/>
</dbReference>
<feature type="compositionally biased region" description="Low complexity" evidence="1">
    <location>
        <begin position="168"/>
        <end position="177"/>
    </location>
</feature>
<proteinExistence type="predicted"/>
<accession>A0ABW2WTK2</accession>
<dbReference type="InterPro" id="IPR050625">
    <property type="entry name" value="ParA/MinD_ATPase"/>
</dbReference>
<dbReference type="Proteomes" id="UP001596915">
    <property type="component" value="Unassembled WGS sequence"/>
</dbReference>
<keyword evidence="3" id="KW-1185">Reference proteome</keyword>
<dbReference type="Gene3D" id="3.40.50.300">
    <property type="entry name" value="P-loop containing nucleotide triphosphate hydrolases"/>
    <property type="match status" value="1"/>
</dbReference>
<dbReference type="EMBL" id="JBHTGL010000008">
    <property type="protein sequence ID" value="MFD0624854.1"/>
    <property type="molecule type" value="Genomic_DNA"/>
</dbReference>
<dbReference type="SUPFAM" id="SSF52540">
    <property type="entry name" value="P-loop containing nucleoside triphosphate hydrolases"/>
    <property type="match status" value="1"/>
</dbReference>
<sequence length="501" mass="54015">MPNEDNWQGDVLRAMRGDAARQGAQDPDGRGPDGQGHGAPAQGQDGQPYGAAAPGPGVPVQNAHAHGTPQQHPGPPQPPQQYAGYQQEQQQAAQQQYPGYQEQQHQQAQQPPQQQQQQQQQHLGYQEQPQYQQPQQPHGGHQDQQQQPPQQHPGYQGHPGVAAHPVAQPQQQQQPPQQDRPRTQAPYTPGTRPHHTPDSRPVVDRGLAALGRKARRGEPFAARAARALRVSVSSSAAREVARTTATAEMLQQPVTTGRQIAVTSIRGGAGKSTVAALLGTTYAHYRQDPVLFVEADPSLGSLPLRLGAESLRWTTGDLAGIIEPQMSLLDITGYLVQLPGNAWLLPGSQGQIGAMLDSRAYERVMVSLRRYFGVTVVDCETLPAEVARVALSAAQARVLAAPATLEGITSTYAVLQWMQSLPRQVIAGTVVVLSELVPHPGLDLDEATKKLEATGASVQVLPYDRHLAAGGEIRTELLAHATREAATRLAADVFRLSQQHH</sequence>
<feature type="compositionally biased region" description="Low complexity" evidence="1">
    <location>
        <begin position="38"/>
        <end position="61"/>
    </location>
</feature>
<feature type="compositionally biased region" description="Low complexity" evidence="1">
    <location>
        <begin position="80"/>
        <end position="160"/>
    </location>
</feature>
<comment type="caution">
    <text evidence="2">The sequence shown here is derived from an EMBL/GenBank/DDBJ whole genome shotgun (WGS) entry which is preliminary data.</text>
</comment>
<dbReference type="InterPro" id="IPR027417">
    <property type="entry name" value="P-loop_NTPase"/>
</dbReference>